<proteinExistence type="predicted"/>
<dbReference type="SUPFAM" id="SSF47413">
    <property type="entry name" value="lambda repressor-like DNA-binding domains"/>
    <property type="match status" value="1"/>
</dbReference>
<keyword evidence="1" id="KW-0678">Repressor</keyword>
<evidence type="ECO:0000256" key="3">
    <source>
        <dbReference type="ARBA" id="ARBA00023125"/>
    </source>
</evidence>
<dbReference type="GO" id="GO:0003700">
    <property type="term" value="F:DNA-binding transcription factor activity"/>
    <property type="evidence" value="ECO:0007669"/>
    <property type="project" value="TreeGrafter"/>
</dbReference>
<dbReference type="CDD" id="cd06291">
    <property type="entry name" value="PBP1_Qymf-like"/>
    <property type="match status" value="1"/>
</dbReference>
<dbReference type="InterPro" id="IPR046335">
    <property type="entry name" value="LacI/GalR-like_sensor"/>
</dbReference>
<keyword evidence="3" id="KW-0238">DNA-binding</keyword>
<dbReference type="GO" id="GO:0000976">
    <property type="term" value="F:transcription cis-regulatory region binding"/>
    <property type="evidence" value="ECO:0007669"/>
    <property type="project" value="TreeGrafter"/>
</dbReference>
<dbReference type="PANTHER" id="PTHR30146:SF95">
    <property type="entry name" value="RIBOSE OPERON REPRESSOR"/>
    <property type="match status" value="1"/>
</dbReference>
<reference evidence="6 7" key="1">
    <citation type="submission" date="2016-11" db="EMBL/GenBank/DDBJ databases">
        <authorList>
            <person name="Jaros S."/>
            <person name="Januszkiewicz K."/>
            <person name="Wedrychowicz H."/>
        </authorList>
    </citation>
    <scope>NUCLEOTIDE SEQUENCE [LARGE SCALE GENOMIC DNA]</scope>
    <source>
        <strain evidence="6 7">DSM 15692</strain>
    </source>
</reference>
<dbReference type="PRINTS" id="PR00036">
    <property type="entry name" value="HTHLACI"/>
</dbReference>
<dbReference type="AlphaFoldDB" id="A0A1M4Z8T0"/>
<feature type="domain" description="HTH lacI-type" evidence="5">
    <location>
        <begin position="4"/>
        <end position="58"/>
    </location>
</feature>
<dbReference type="InterPro" id="IPR010982">
    <property type="entry name" value="Lambda_DNA-bd_dom_sf"/>
</dbReference>
<evidence type="ECO:0000256" key="1">
    <source>
        <dbReference type="ARBA" id="ARBA00022491"/>
    </source>
</evidence>
<evidence type="ECO:0000259" key="5">
    <source>
        <dbReference type="PROSITE" id="PS50932"/>
    </source>
</evidence>
<dbReference type="Gene3D" id="3.40.50.2300">
    <property type="match status" value="2"/>
</dbReference>
<keyword evidence="7" id="KW-1185">Reference proteome</keyword>
<protein>
    <submittedName>
        <fullName evidence="6">Transcriptional regulator, LacI family</fullName>
    </submittedName>
</protein>
<evidence type="ECO:0000256" key="2">
    <source>
        <dbReference type="ARBA" id="ARBA00023015"/>
    </source>
</evidence>
<dbReference type="SUPFAM" id="SSF53822">
    <property type="entry name" value="Periplasmic binding protein-like I"/>
    <property type="match status" value="1"/>
</dbReference>
<dbReference type="InterPro" id="IPR000843">
    <property type="entry name" value="HTH_LacI"/>
</dbReference>
<dbReference type="Gene3D" id="1.10.260.40">
    <property type="entry name" value="lambda repressor-like DNA-binding domains"/>
    <property type="match status" value="1"/>
</dbReference>
<dbReference type="SMART" id="SM00354">
    <property type="entry name" value="HTH_LACI"/>
    <property type="match status" value="1"/>
</dbReference>
<organism evidence="6 7">
    <name type="scientific">Atopostipes suicloacalis DSM 15692</name>
    <dbReference type="NCBI Taxonomy" id="1121025"/>
    <lineage>
        <taxon>Bacteria</taxon>
        <taxon>Bacillati</taxon>
        <taxon>Bacillota</taxon>
        <taxon>Bacilli</taxon>
        <taxon>Lactobacillales</taxon>
        <taxon>Carnobacteriaceae</taxon>
        <taxon>Atopostipes</taxon>
    </lineage>
</organism>
<keyword evidence="2" id="KW-0805">Transcription regulation</keyword>
<sequence length="322" mass="36528">MSKVTIKNVAEKAGVSVTSVSRVLNDRGYISNDLRTKVMEAIDELNYTPNEIARSFYKSETKSIALVIPTIHNPFFSELAFYIEKELSKDGYHLYIGNSLNDSVNEREYLKMLKEQRVDGMIVGSHNIDMEEYDKITGNIVSVERKINDRIPMVESDNYLGGKLATERLIQQGCRKIICISGSQTVDTPASNRVVAYSDVMQEHQIKEQIVEIPFAESAAEKHKRIKEIFASKIEFDGIFADDDILASYAIKEATKFDRKIPEDLKIIGFDGTSLMQDLFPELVTVVQPLEEIAQKSVEVLLQLIKHDKVENVYTLPVRLNK</sequence>
<dbReference type="RefSeq" id="WP_073298585.1">
    <property type="nucleotide sequence ID" value="NZ_FQUF01000036.1"/>
</dbReference>
<dbReference type="PROSITE" id="PS50932">
    <property type="entry name" value="HTH_LACI_2"/>
    <property type="match status" value="1"/>
</dbReference>
<dbReference type="OrthoDB" id="9796186at2"/>
<accession>A0A1M4Z8T0</accession>
<evidence type="ECO:0000313" key="7">
    <source>
        <dbReference type="Proteomes" id="UP000184128"/>
    </source>
</evidence>
<dbReference type="STRING" id="1121025.SAMN02745249_01903"/>
<dbReference type="CDD" id="cd01392">
    <property type="entry name" value="HTH_LacI"/>
    <property type="match status" value="1"/>
</dbReference>
<dbReference type="Proteomes" id="UP000184128">
    <property type="component" value="Unassembled WGS sequence"/>
</dbReference>
<dbReference type="EMBL" id="FQUF01000036">
    <property type="protein sequence ID" value="SHF14473.1"/>
    <property type="molecule type" value="Genomic_DNA"/>
</dbReference>
<name>A0A1M4Z8T0_9LACT</name>
<dbReference type="Pfam" id="PF00356">
    <property type="entry name" value="LacI"/>
    <property type="match status" value="1"/>
</dbReference>
<evidence type="ECO:0000313" key="6">
    <source>
        <dbReference type="EMBL" id="SHF14473.1"/>
    </source>
</evidence>
<keyword evidence="4" id="KW-0804">Transcription</keyword>
<dbReference type="InterPro" id="IPR028082">
    <property type="entry name" value="Peripla_BP_I"/>
</dbReference>
<dbReference type="Pfam" id="PF13377">
    <property type="entry name" value="Peripla_BP_3"/>
    <property type="match status" value="1"/>
</dbReference>
<evidence type="ECO:0000256" key="4">
    <source>
        <dbReference type="ARBA" id="ARBA00023163"/>
    </source>
</evidence>
<gene>
    <name evidence="6" type="ORF">SAMN02745249_01903</name>
</gene>
<dbReference type="PANTHER" id="PTHR30146">
    <property type="entry name" value="LACI-RELATED TRANSCRIPTIONAL REPRESSOR"/>
    <property type="match status" value="1"/>
</dbReference>